<name>A0A1Y6D567_9GAMM</name>
<accession>A0A1Y6D567</accession>
<evidence type="ECO:0000313" key="1">
    <source>
        <dbReference type="EMBL" id="SMF97746.1"/>
    </source>
</evidence>
<keyword evidence="2" id="KW-1185">Reference proteome</keyword>
<proteinExistence type="predicted"/>
<protein>
    <submittedName>
        <fullName evidence="1">Uncharacterized protein</fullName>
    </submittedName>
</protein>
<sequence length="86" mass="9673">RPLPDLAHYHSETDPYSGEETLVGTWTNARGYRIGGLKFHGNGSFYAEFDVAEPHPTDRRWFVESVTAWGQGTEIKAEPQLIPALE</sequence>
<evidence type="ECO:0000313" key="2">
    <source>
        <dbReference type="Proteomes" id="UP000192923"/>
    </source>
</evidence>
<feature type="non-terminal residue" evidence="1">
    <location>
        <position position="1"/>
    </location>
</feature>
<dbReference type="EMBL" id="FXAM01000003">
    <property type="protein sequence ID" value="SMF97746.1"/>
    <property type="molecule type" value="Genomic_DNA"/>
</dbReference>
<reference evidence="1 2" key="1">
    <citation type="submission" date="2016-12" db="EMBL/GenBank/DDBJ databases">
        <authorList>
            <person name="Song W.-J."/>
            <person name="Kurnit D.M."/>
        </authorList>
    </citation>
    <scope>NUCLEOTIDE SEQUENCE [LARGE SCALE GENOMIC DNA]</scope>
    <source>
        <strain evidence="1 2">175</strain>
    </source>
</reference>
<organism evidence="1 2">
    <name type="scientific">Methylomagnum ishizawai</name>
    <dbReference type="NCBI Taxonomy" id="1760988"/>
    <lineage>
        <taxon>Bacteria</taxon>
        <taxon>Pseudomonadati</taxon>
        <taxon>Pseudomonadota</taxon>
        <taxon>Gammaproteobacteria</taxon>
        <taxon>Methylococcales</taxon>
        <taxon>Methylococcaceae</taxon>
        <taxon>Methylomagnum</taxon>
    </lineage>
</organism>
<gene>
    <name evidence="1" type="ORF">SAMN02949497_0316</name>
</gene>
<dbReference type="RefSeq" id="WP_176225414.1">
    <property type="nucleotide sequence ID" value="NZ_FXAM01000003.1"/>
</dbReference>
<dbReference type="AlphaFoldDB" id="A0A1Y6D567"/>
<dbReference type="Proteomes" id="UP000192923">
    <property type="component" value="Unassembled WGS sequence"/>
</dbReference>